<accession>A0ABW2DFT0</accession>
<keyword evidence="1" id="KW-0732">Signal</keyword>
<feature type="signal peptide" evidence="1">
    <location>
        <begin position="1"/>
        <end position="23"/>
    </location>
</feature>
<feature type="chain" id="PRO_5046125265" evidence="1">
    <location>
        <begin position="24"/>
        <end position="117"/>
    </location>
</feature>
<gene>
    <name evidence="2" type="ORF">ACFQHR_02560</name>
</gene>
<proteinExistence type="predicted"/>
<comment type="caution">
    <text evidence="2">The sequence shown here is derived from an EMBL/GenBank/DDBJ whole genome shotgun (WGS) entry which is preliminary data.</text>
</comment>
<dbReference type="RefSeq" id="WP_066625317.1">
    <property type="nucleotide sequence ID" value="NZ_JBHSYQ010000003.1"/>
</dbReference>
<protein>
    <submittedName>
        <fullName evidence="2">Uncharacterized protein</fullName>
    </submittedName>
</protein>
<sequence length="117" mass="12750">MKIFKTTYSTLLLLLCLFLGACKEEQTVTPTTGDLRMTFAVPANQGSISYSLYTEETYTSTTRPVLPLRSGTLSNSASGKANVLMKDLNAGNYVFTVGSVYAWSVQVVAGKENVYDK</sequence>
<evidence type="ECO:0000313" key="2">
    <source>
        <dbReference type="EMBL" id="MFC6996485.1"/>
    </source>
</evidence>
<dbReference type="Proteomes" id="UP001596405">
    <property type="component" value="Unassembled WGS sequence"/>
</dbReference>
<keyword evidence="3" id="KW-1185">Reference proteome</keyword>
<dbReference type="PROSITE" id="PS51257">
    <property type="entry name" value="PROKAR_LIPOPROTEIN"/>
    <property type="match status" value="1"/>
</dbReference>
<name>A0ABW2DFT0_9BACT</name>
<reference evidence="3" key="1">
    <citation type="journal article" date="2019" name="Int. J. Syst. Evol. Microbiol.">
        <title>The Global Catalogue of Microorganisms (GCM) 10K type strain sequencing project: providing services to taxonomists for standard genome sequencing and annotation.</title>
        <authorList>
            <consortium name="The Broad Institute Genomics Platform"/>
            <consortium name="The Broad Institute Genome Sequencing Center for Infectious Disease"/>
            <person name="Wu L."/>
            <person name="Ma J."/>
        </authorList>
    </citation>
    <scope>NUCLEOTIDE SEQUENCE [LARGE SCALE GENOMIC DNA]</scope>
    <source>
        <strain evidence="3">CGMCC 4.7393</strain>
    </source>
</reference>
<evidence type="ECO:0000256" key="1">
    <source>
        <dbReference type="SAM" id="SignalP"/>
    </source>
</evidence>
<dbReference type="EMBL" id="JBHSYQ010000003">
    <property type="protein sequence ID" value="MFC6996485.1"/>
    <property type="molecule type" value="Genomic_DNA"/>
</dbReference>
<organism evidence="2 3">
    <name type="scientific">Rufibacter roseus</name>
    <dbReference type="NCBI Taxonomy" id="1567108"/>
    <lineage>
        <taxon>Bacteria</taxon>
        <taxon>Pseudomonadati</taxon>
        <taxon>Bacteroidota</taxon>
        <taxon>Cytophagia</taxon>
        <taxon>Cytophagales</taxon>
        <taxon>Hymenobacteraceae</taxon>
        <taxon>Rufibacter</taxon>
    </lineage>
</organism>
<evidence type="ECO:0000313" key="3">
    <source>
        <dbReference type="Proteomes" id="UP001596405"/>
    </source>
</evidence>